<accession>A0AAE3J9M3</accession>
<evidence type="ECO:0000256" key="2">
    <source>
        <dbReference type="ARBA" id="ARBA00022475"/>
    </source>
</evidence>
<feature type="transmembrane region" description="Helical" evidence="6">
    <location>
        <begin position="71"/>
        <end position="90"/>
    </location>
</feature>
<evidence type="ECO:0000256" key="5">
    <source>
        <dbReference type="ARBA" id="ARBA00023136"/>
    </source>
</evidence>
<keyword evidence="8" id="KW-1185">Reference proteome</keyword>
<proteinExistence type="predicted"/>
<evidence type="ECO:0000256" key="1">
    <source>
        <dbReference type="ARBA" id="ARBA00004651"/>
    </source>
</evidence>
<dbReference type="Proteomes" id="UP001198242">
    <property type="component" value="Unassembled WGS sequence"/>
</dbReference>
<sequence>MSKTLLVEIRNIAIGVIILGAVQVLVTLPTKFFGLSAIFGTLLGCAVAILNFALMGIILERCVSKQKGASGLMGVGYIGRLALIALAVIWATKVDYLNYVCVIIPLIFPQISIFILNLTRKKEREVSEDERT</sequence>
<dbReference type="AlphaFoldDB" id="A0AAE3J9M3"/>
<keyword evidence="2" id="KW-1003">Cell membrane</keyword>
<keyword evidence="5 6" id="KW-0472">Membrane</keyword>
<evidence type="ECO:0000313" key="8">
    <source>
        <dbReference type="Proteomes" id="UP001198242"/>
    </source>
</evidence>
<protein>
    <submittedName>
        <fullName evidence="7">ATP synthase subunit I</fullName>
    </submittedName>
</protein>
<evidence type="ECO:0000256" key="6">
    <source>
        <dbReference type="SAM" id="Phobius"/>
    </source>
</evidence>
<evidence type="ECO:0000256" key="4">
    <source>
        <dbReference type="ARBA" id="ARBA00022989"/>
    </source>
</evidence>
<comment type="subcellular location">
    <subcellularLocation>
        <location evidence="1">Cell membrane</location>
        <topology evidence="1">Multi-pass membrane protein</topology>
    </subcellularLocation>
</comment>
<keyword evidence="3 6" id="KW-0812">Transmembrane</keyword>
<dbReference type="InterPro" id="IPR005598">
    <property type="entry name" value="ATP_synth_I"/>
</dbReference>
<dbReference type="EMBL" id="JAJEQM010000013">
    <property type="protein sequence ID" value="MCC2211043.1"/>
    <property type="molecule type" value="Genomic_DNA"/>
</dbReference>
<gene>
    <name evidence="7" type="ORF">LKE05_09615</name>
</gene>
<organism evidence="7 8">
    <name type="scientific">Hominilimicola fabiformis</name>
    <dbReference type="NCBI Taxonomy" id="2885356"/>
    <lineage>
        <taxon>Bacteria</taxon>
        <taxon>Bacillati</taxon>
        <taxon>Bacillota</taxon>
        <taxon>Clostridia</taxon>
        <taxon>Eubacteriales</taxon>
        <taxon>Oscillospiraceae</taxon>
        <taxon>Hominilimicola</taxon>
    </lineage>
</organism>
<keyword evidence="4 6" id="KW-1133">Transmembrane helix</keyword>
<dbReference type="Pfam" id="PF03899">
    <property type="entry name" value="ATP-synt_I"/>
    <property type="match status" value="1"/>
</dbReference>
<dbReference type="RefSeq" id="WP_022230365.1">
    <property type="nucleotide sequence ID" value="NZ_JAJEQM010000013.1"/>
</dbReference>
<feature type="transmembrane region" description="Helical" evidence="6">
    <location>
        <begin position="12"/>
        <end position="29"/>
    </location>
</feature>
<feature type="transmembrane region" description="Helical" evidence="6">
    <location>
        <begin position="35"/>
        <end position="59"/>
    </location>
</feature>
<evidence type="ECO:0000313" key="7">
    <source>
        <dbReference type="EMBL" id="MCC2211043.1"/>
    </source>
</evidence>
<reference evidence="7 8" key="1">
    <citation type="submission" date="2021-10" db="EMBL/GenBank/DDBJ databases">
        <title>Anaerobic single-cell dispensing facilitates the cultivation of human gut bacteria.</title>
        <authorList>
            <person name="Afrizal A."/>
        </authorList>
    </citation>
    <scope>NUCLEOTIDE SEQUENCE [LARGE SCALE GENOMIC DNA]</scope>
    <source>
        <strain evidence="7 8">CLA-AA-H232</strain>
    </source>
</reference>
<comment type="caution">
    <text evidence="7">The sequence shown here is derived from an EMBL/GenBank/DDBJ whole genome shotgun (WGS) entry which is preliminary data.</text>
</comment>
<feature type="transmembrane region" description="Helical" evidence="6">
    <location>
        <begin position="96"/>
        <end position="118"/>
    </location>
</feature>
<evidence type="ECO:0000256" key="3">
    <source>
        <dbReference type="ARBA" id="ARBA00022692"/>
    </source>
</evidence>
<dbReference type="GO" id="GO:0005886">
    <property type="term" value="C:plasma membrane"/>
    <property type="evidence" value="ECO:0007669"/>
    <property type="project" value="UniProtKB-SubCell"/>
</dbReference>
<name>A0AAE3J9M3_9FIRM</name>